<sequence length="223" mass="26360">MIEMFSPIVISRNKKYGNNYWTSNGPKVGRKVGLYSDLEFDHFVRVDTNPNVITYCEQPLEISYVCNEKIHTSIFDMWIKYQDGEEVFVEIKYSIELKPHHHRYSRTMRQIGAQQKWCEENGYKHIVMTEASIRESRIERENRIKMLSIVSNMQKPDNTEKILCAIKMGRCTIQELLRKLDSEFTINKMINICAWLMYTGVVCTNITETLWGHSTEVWIDDEE</sequence>
<comment type="caution">
    <text evidence="2">The sequence shown here is derived from an EMBL/GenBank/DDBJ whole genome shotgun (WGS) entry which is preliminary data.</text>
</comment>
<name>A0A559J066_9BACL</name>
<dbReference type="Gene3D" id="3.40.1350.10">
    <property type="match status" value="1"/>
</dbReference>
<protein>
    <recommendedName>
        <fullName evidence="1">TnsA endonuclease N-terminal domain-containing protein</fullName>
    </recommendedName>
</protein>
<feature type="domain" description="TnsA endonuclease N-terminal" evidence="1">
    <location>
        <begin position="49"/>
        <end position="130"/>
    </location>
</feature>
<dbReference type="Pfam" id="PF08722">
    <property type="entry name" value="Tn7_TnsA-like_N"/>
    <property type="match status" value="1"/>
</dbReference>
<dbReference type="InterPro" id="IPR014833">
    <property type="entry name" value="TnsA_N"/>
</dbReference>
<evidence type="ECO:0000313" key="3">
    <source>
        <dbReference type="Proteomes" id="UP000318102"/>
    </source>
</evidence>
<evidence type="ECO:0000259" key="1">
    <source>
        <dbReference type="Pfam" id="PF08722"/>
    </source>
</evidence>
<organism evidence="2 3">
    <name type="scientific">Paenibacillus agilis</name>
    <dbReference type="NCBI Taxonomy" id="3020863"/>
    <lineage>
        <taxon>Bacteria</taxon>
        <taxon>Bacillati</taxon>
        <taxon>Bacillota</taxon>
        <taxon>Bacilli</taxon>
        <taxon>Bacillales</taxon>
        <taxon>Paenibacillaceae</taxon>
        <taxon>Paenibacillus</taxon>
    </lineage>
</organism>
<dbReference type="AlphaFoldDB" id="A0A559J066"/>
<dbReference type="OrthoDB" id="1778922at2"/>
<proteinExistence type="predicted"/>
<dbReference type="EMBL" id="VNJK01000001">
    <property type="protein sequence ID" value="TVX93264.1"/>
    <property type="molecule type" value="Genomic_DNA"/>
</dbReference>
<keyword evidence="3" id="KW-1185">Reference proteome</keyword>
<dbReference type="InterPro" id="IPR011856">
    <property type="entry name" value="tRNA_endonuc-like_dom_sf"/>
</dbReference>
<dbReference type="GO" id="GO:0003676">
    <property type="term" value="F:nucleic acid binding"/>
    <property type="evidence" value="ECO:0007669"/>
    <property type="project" value="InterPro"/>
</dbReference>
<evidence type="ECO:0000313" key="2">
    <source>
        <dbReference type="EMBL" id="TVX93264.1"/>
    </source>
</evidence>
<dbReference type="Proteomes" id="UP000318102">
    <property type="component" value="Unassembled WGS sequence"/>
</dbReference>
<gene>
    <name evidence="2" type="ORF">FPZ44_09470</name>
</gene>
<reference evidence="2 3" key="1">
    <citation type="submission" date="2019-07" db="EMBL/GenBank/DDBJ databases">
        <authorList>
            <person name="Kim J."/>
        </authorList>
    </citation>
    <scope>NUCLEOTIDE SEQUENCE [LARGE SCALE GENOMIC DNA]</scope>
    <source>
        <strain evidence="2 3">N4</strain>
    </source>
</reference>
<accession>A0A559J066</accession>